<organism evidence="1 2">
    <name type="scientific">Arctium lappa</name>
    <name type="common">Greater burdock</name>
    <name type="synonym">Lappa major</name>
    <dbReference type="NCBI Taxonomy" id="4217"/>
    <lineage>
        <taxon>Eukaryota</taxon>
        <taxon>Viridiplantae</taxon>
        <taxon>Streptophyta</taxon>
        <taxon>Embryophyta</taxon>
        <taxon>Tracheophyta</taxon>
        <taxon>Spermatophyta</taxon>
        <taxon>Magnoliopsida</taxon>
        <taxon>eudicotyledons</taxon>
        <taxon>Gunneridae</taxon>
        <taxon>Pentapetalae</taxon>
        <taxon>asterids</taxon>
        <taxon>campanulids</taxon>
        <taxon>Asterales</taxon>
        <taxon>Asteraceae</taxon>
        <taxon>Carduoideae</taxon>
        <taxon>Cardueae</taxon>
        <taxon>Arctiinae</taxon>
        <taxon>Arctium</taxon>
    </lineage>
</organism>
<protein>
    <submittedName>
        <fullName evidence="1">Uncharacterized protein</fullName>
    </submittedName>
</protein>
<dbReference type="EMBL" id="CM042051">
    <property type="protein sequence ID" value="KAI3728690.1"/>
    <property type="molecule type" value="Genomic_DNA"/>
</dbReference>
<evidence type="ECO:0000313" key="2">
    <source>
        <dbReference type="Proteomes" id="UP001055879"/>
    </source>
</evidence>
<keyword evidence="2" id="KW-1185">Reference proteome</keyword>
<comment type="caution">
    <text evidence="1">The sequence shown here is derived from an EMBL/GenBank/DDBJ whole genome shotgun (WGS) entry which is preliminary data.</text>
</comment>
<reference evidence="2" key="1">
    <citation type="journal article" date="2022" name="Mol. Ecol. Resour.">
        <title>The genomes of chicory, endive, great burdock and yacon provide insights into Asteraceae palaeo-polyploidization history and plant inulin production.</title>
        <authorList>
            <person name="Fan W."/>
            <person name="Wang S."/>
            <person name="Wang H."/>
            <person name="Wang A."/>
            <person name="Jiang F."/>
            <person name="Liu H."/>
            <person name="Zhao H."/>
            <person name="Xu D."/>
            <person name="Zhang Y."/>
        </authorList>
    </citation>
    <scope>NUCLEOTIDE SEQUENCE [LARGE SCALE GENOMIC DNA]</scope>
    <source>
        <strain evidence="2">cv. Niubang</strain>
    </source>
</reference>
<accession>A0ACB9C388</accession>
<gene>
    <name evidence="1" type="ORF">L6452_17331</name>
</gene>
<sequence length="152" mass="16095">METLGEQPSKGPRCQETKGVEGASARQKTSTTKRSKDPPRVVNIPKRRYKGDEIGNSVSTSADYQIEEADDEVGAEKKESSLKESTEAESSKAAETVKLAAVKAQAAVTESAAVTGLSVEEIEIAETLVKAKNDTQKATQKAKGVIIKEGGS</sequence>
<proteinExistence type="predicted"/>
<name>A0ACB9C388_ARCLA</name>
<dbReference type="Proteomes" id="UP001055879">
    <property type="component" value="Linkage Group LG05"/>
</dbReference>
<reference evidence="1 2" key="2">
    <citation type="journal article" date="2022" name="Mol. Ecol. Resour.">
        <title>The genomes of chicory, endive, great burdock and yacon provide insights into Asteraceae paleo-polyploidization history and plant inulin production.</title>
        <authorList>
            <person name="Fan W."/>
            <person name="Wang S."/>
            <person name="Wang H."/>
            <person name="Wang A."/>
            <person name="Jiang F."/>
            <person name="Liu H."/>
            <person name="Zhao H."/>
            <person name="Xu D."/>
            <person name="Zhang Y."/>
        </authorList>
    </citation>
    <scope>NUCLEOTIDE SEQUENCE [LARGE SCALE GENOMIC DNA]</scope>
    <source>
        <strain evidence="2">cv. Niubang</strain>
    </source>
</reference>
<evidence type="ECO:0000313" key="1">
    <source>
        <dbReference type="EMBL" id="KAI3728690.1"/>
    </source>
</evidence>